<keyword evidence="1" id="KW-0812">Transmembrane</keyword>
<dbReference type="OrthoDB" id="253348at2157"/>
<dbReference type="AlphaFoldDB" id="A0A1I3CFL4"/>
<evidence type="ECO:0000256" key="1">
    <source>
        <dbReference type="SAM" id="Phobius"/>
    </source>
</evidence>
<name>A0A1I3CFL4_9EURY</name>
<gene>
    <name evidence="2" type="ORF">SAMN04488066_12221</name>
</gene>
<evidence type="ECO:0000313" key="2">
    <source>
        <dbReference type="EMBL" id="SFH73340.1"/>
    </source>
</evidence>
<organism evidence="2 3">
    <name type="scientific">Halorubrum aquaticum</name>
    <dbReference type="NCBI Taxonomy" id="387340"/>
    <lineage>
        <taxon>Archaea</taxon>
        <taxon>Methanobacteriati</taxon>
        <taxon>Methanobacteriota</taxon>
        <taxon>Stenosarchaea group</taxon>
        <taxon>Halobacteria</taxon>
        <taxon>Halobacteriales</taxon>
        <taxon>Haloferacaceae</taxon>
        <taxon>Halorubrum</taxon>
    </lineage>
</organism>
<evidence type="ECO:0000313" key="3">
    <source>
        <dbReference type="Proteomes" id="UP000323537"/>
    </source>
</evidence>
<dbReference type="EMBL" id="FOPZ01000022">
    <property type="protein sequence ID" value="SFH73340.1"/>
    <property type="molecule type" value="Genomic_DNA"/>
</dbReference>
<proteinExistence type="predicted"/>
<keyword evidence="1" id="KW-1133">Transmembrane helix</keyword>
<feature type="transmembrane region" description="Helical" evidence="1">
    <location>
        <begin position="48"/>
        <end position="69"/>
    </location>
</feature>
<dbReference type="Proteomes" id="UP000323537">
    <property type="component" value="Unassembled WGS sequence"/>
</dbReference>
<accession>A0A1I3CFL4</accession>
<sequence length="159" mass="16938">MTDLEDHRVLPHVIGESPGRSRLPLLVIVLLLLASGGFVIGTDIGLSLGWIVLALGIATVAGFIGAGLIPTIGSLWLIGFWWFVFPPIVGYLSGNWAGATRYNHPRMMGYGYTSAHAEVIGGIEYGVQFGLLLAIILGLIGYPTGIAVDRLVSRVKAVR</sequence>
<keyword evidence="1" id="KW-0472">Membrane</keyword>
<feature type="transmembrane region" description="Helical" evidence="1">
    <location>
        <begin position="75"/>
        <end position="98"/>
    </location>
</feature>
<protein>
    <submittedName>
        <fullName evidence="2">Uncharacterized protein</fullName>
    </submittedName>
</protein>
<dbReference type="RefSeq" id="WP_149785461.1">
    <property type="nucleotide sequence ID" value="NZ_BAAADP010000003.1"/>
</dbReference>
<reference evidence="2 3" key="1">
    <citation type="submission" date="2016-10" db="EMBL/GenBank/DDBJ databases">
        <authorList>
            <person name="Varghese N."/>
            <person name="Submissions S."/>
        </authorList>
    </citation>
    <scope>NUCLEOTIDE SEQUENCE [LARGE SCALE GENOMIC DNA]</scope>
    <source>
        <strain evidence="2 3">CGMCC 1.6377</strain>
    </source>
</reference>
<feature type="transmembrane region" description="Helical" evidence="1">
    <location>
        <begin position="23"/>
        <end position="41"/>
    </location>
</feature>
<keyword evidence="3" id="KW-1185">Reference proteome</keyword>
<feature type="transmembrane region" description="Helical" evidence="1">
    <location>
        <begin position="119"/>
        <end position="142"/>
    </location>
</feature>